<comment type="function">
    <text evidence="15">Is responsible for the charging of tRNA(Phe) with phenylalanine in mitochondrial translation. To a lesser extent, also catalyzes direct attachment of m-Tyr (an oxidized version of Phe) to tRNA(Phe), thereby opening the way for delivery of the misacylated tRNA to the ribosome and incorporation of ROS-damaged amino acid into proteins.</text>
</comment>
<evidence type="ECO:0000256" key="16">
    <source>
        <dbReference type="ARBA" id="ARBA00073229"/>
    </source>
</evidence>
<comment type="subunit">
    <text evidence="3">Monomer.</text>
</comment>
<keyword evidence="5 19" id="KW-0436">Ligase</keyword>
<accession>A0A6F9DDD4</accession>
<evidence type="ECO:0000256" key="15">
    <source>
        <dbReference type="ARBA" id="ARBA00060211"/>
    </source>
</evidence>
<dbReference type="EMBL" id="LR785073">
    <property type="protein sequence ID" value="CAB3244765.1"/>
    <property type="molecule type" value="mRNA"/>
</dbReference>
<dbReference type="NCBIfam" id="TIGR00469">
    <property type="entry name" value="pheS_mito"/>
    <property type="match status" value="1"/>
</dbReference>
<dbReference type="SMART" id="SM00896">
    <property type="entry name" value="FDX-ACB"/>
    <property type="match status" value="1"/>
</dbReference>
<dbReference type="InterPro" id="IPR005121">
    <property type="entry name" value="Fdx_antiC-bd"/>
</dbReference>
<keyword evidence="12" id="KW-0030">Aminoacyl-tRNA synthetase</keyword>
<dbReference type="GO" id="GO:0006432">
    <property type="term" value="P:phenylalanyl-tRNA aminoacylation"/>
    <property type="evidence" value="ECO:0007669"/>
    <property type="project" value="InterPro"/>
</dbReference>
<dbReference type="CDD" id="cd00496">
    <property type="entry name" value="PheRS_alpha_core"/>
    <property type="match status" value="1"/>
</dbReference>
<dbReference type="InterPro" id="IPR045864">
    <property type="entry name" value="aa-tRNA-synth_II/BPL/LPL"/>
</dbReference>
<dbReference type="EC" id="6.1.1.20" evidence="4"/>
<dbReference type="GO" id="GO:0000049">
    <property type="term" value="F:tRNA binding"/>
    <property type="evidence" value="ECO:0007669"/>
    <property type="project" value="InterPro"/>
</dbReference>
<gene>
    <name evidence="19" type="primary">Fars2-002</name>
</gene>
<evidence type="ECO:0000256" key="14">
    <source>
        <dbReference type="ARBA" id="ARBA00049255"/>
    </source>
</evidence>
<dbReference type="PROSITE" id="PS51447">
    <property type="entry name" value="FDX_ACB"/>
    <property type="match status" value="1"/>
</dbReference>
<keyword evidence="6" id="KW-0547">Nucleotide-binding</keyword>
<sequence length="488" mass="56313">MFHKLFQRAAAHFIGKTSRSKVHLIRNVTNICPTRCTRLLSTQGNLAHYHRPVFNTQRITTACNNVTVHACLSGTSEKVDFKNQKNVVIQNQAYQTDEWTNVSPKILSYLGKNLHLKKDHPLCLIKDSIVEHFYSKYMKSTRTPLFAVFDNFSPVVSTFQNFDSMLVRKDHVSRAKSDNYYINESTLLRAHTSAHEHDLLKSGLDAFIVVGDVYRRDTIDSSHFPVFHQIEGVRLFNKKQLFAKSQDSYNELKIFEDGSLYTDKQACHTLEASKLVEMNLKQTLEDLVCDLFGKDVVYRWVDAYFPFTHPSFEMEIFFGGEWMEMLGCGILQQEILNTAGAKDSIGWAFGLGLERLAMRLFNIPDIRYFWCQEDAFLSQFRGCKNIKDINFKPMLSNQPPVVNDMSFWVPDEFCSNDFYDLVRSLDTGIIESVILKDSFVHPKTNKSSHCYSIFYRHTSRPLTKTEVNVLHNDIQTAVVTQLNVVGRW</sequence>
<evidence type="ECO:0000256" key="9">
    <source>
        <dbReference type="ARBA" id="ARBA00022946"/>
    </source>
</evidence>
<feature type="domain" description="FDX-ACB" evidence="18">
    <location>
        <begin position="396"/>
        <end position="487"/>
    </location>
</feature>
<dbReference type="GO" id="GO:0004826">
    <property type="term" value="F:phenylalanine-tRNA ligase activity"/>
    <property type="evidence" value="ECO:0007669"/>
    <property type="project" value="UniProtKB-EC"/>
</dbReference>
<proteinExistence type="evidence at transcript level"/>
<evidence type="ECO:0000256" key="8">
    <source>
        <dbReference type="ARBA" id="ARBA00022917"/>
    </source>
</evidence>
<protein>
    <recommendedName>
        <fullName evidence="16">Phenylalanine--tRNA ligase, mitochondrial</fullName>
        <ecNumber evidence="4">6.1.1.20</ecNumber>
    </recommendedName>
    <alternativeName>
        <fullName evidence="13">Phenylalanyl-tRNA synthetase</fullName>
    </alternativeName>
</protein>
<comment type="subcellular location">
    <subcellularLocation>
        <location evidence="1">Mitochondrion matrix</location>
    </subcellularLocation>
</comment>
<evidence type="ECO:0000259" key="17">
    <source>
        <dbReference type="PROSITE" id="PS50862"/>
    </source>
</evidence>
<dbReference type="Gene3D" id="3.30.930.10">
    <property type="entry name" value="Bira Bifunctional Protein, Domain 2"/>
    <property type="match status" value="1"/>
</dbReference>
<evidence type="ECO:0000256" key="3">
    <source>
        <dbReference type="ARBA" id="ARBA00011245"/>
    </source>
</evidence>
<evidence type="ECO:0000256" key="6">
    <source>
        <dbReference type="ARBA" id="ARBA00022741"/>
    </source>
</evidence>
<keyword evidence="10" id="KW-0007">Acetylation</keyword>
<evidence type="ECO:0000256" key="2">
    <source>
        <dbReference type="ARBA" id="ARBA00008226"/>
    </source>
</evidence>
<evidence type="ECO:0000313" key="19">
    <source>
        <dbReference type="EMBL" id="CAB3244765.1"/>
    </source>
</evidence>
<dbReference type="InterPro" id="IPR004530">
    <property type="entry name" value="Phe-tRNA-synth_IIc_mito"/>
</dbReference>
<name>A0A6F9DDD4_9ASCI</name>
<keyword evidence="7" id="KW-0067">ATP-binding</keyword>
<evidence type="ECO:0000256" key="5">
    <source>
        <dbReference type="ARBA" id="ARBA00022598"/>
    </source>
</evidence>
<dbReference type="PANTHER" id="PTHR11538">
    <property type="entry name" value="PHENYLALANYL-TRNA SYNTHETASE"/>
    <property type="match status" value="1"/>
</dbReference>
<keyword evidence="11" id="KW-0496">Mitochondrion</keyword>
<evidence type="ECO:0000256" key="10">
    <source>
        <dbReference type="ARBA" id="ARBA00022990"/>
    </source>
</evidence>
<evidence type="ECO:0000256" key="12">
    <source>
        <dbReference type="ARBA" id="ARBA00023146"/>
    </source>
</evidence>
<organism evidence="19">
    <name type="scientific">Phallusia mammillata</name>
    <dbReference type="NCBI Taxonomy" id="59560"/>
    <lineage>
        <taxon>Eukaryota</taxon>
        <taxon>Metazoa</taxon>
        <taxon>Chordata</taxon>
        <taxon>Tunicata</taxon>
        <taxon>Ascidiacea</taxon>
        <taxon>Phlebobranchia</taxon>
        <taxon>Ascidiidae</taxon>
        <taxon>Phallusia</taxon>
    </lineage>
</organism>
<dbReference type="Gene3D" id="3.30.70.380">
    <property type="entry name" value="Ferrodoxin-fold anticodon-binding domain"/>
    <property type="match status" value="1"/>
</dbReference>
<evidence type="ECO:0000256" key="11">
    <source>
        <dbReference type="ARBA" id="ARBA00023128"/>
    </source>
</evidence>
<evidence type="ECO:0000256" key="4">
    <source>
        <dbReference type="ARBA" id="ARBA00012814"/>
    </source>
</evidence>
<reference evidence="19" key="1">
    <citation type="submission" date="2020-04" db="EMBL/GenBank/DDBJ databases">
        <authorList>
            <person name="Neveu A P."/>
        </authorList>
    </citation>
    <scope>NUCLEOTIDE SEQUENCE</scope>
    <source>
        <tissue evidence="19">Whole embryo</tissue>
    </source>
</reference>
<evidence type="ECO:0000256" key="7">
    <source>
        <dbReference type="ARBA" id="ARBA00022840"/>
    </source>
</evidence>
<comment type="catalytic activity">
    <reaction evidence="14">
        <text>tRNA(Phe) + L-phenylalanine + ATP = L-phenylalanyl-tRNA(Phe) + AMP + diphosphate + H(+)</text>
        <dbReference type="Rhea" id="RHEA:19413"/>
        <dbReference type="Rhea" id="RHEA-COMP:9668"/>
        <dbReference type="Rhea" id="RHEA-COMP:9699"/>
        <dbReference type="ChEBI" id="CHEBI:15378"/>
        <dbReference type="ChEBI" id="CHEBI:30616"/>
        <dbReference type="ChEBI" id="CHEBI:33019"/>
        <dbReference type="ChEBI" id="CHEBI:58095"/>
        <dbReference type="ChEBI" id="CHEBI:78442"/>
        <dbReference type="ChEBI" id="CHEBI:78531"/>
        <dbReference type="ChEBI" id="CHEBI:456215"/>
        <dbReference type="EC" id="6.1.1.20"/>
    </reaction>
</comment>
<dbReference type="AlphaFoldDB" id="A0A6F9DDD4"/>
<keyword evidence="8" id="KW-0648">Protein biosynthesis</keyword>
<dbReference type="SUPFAM" id="SSF55681">
    <property type="entry name" value="Class II aaRS and biotin synthetases"/>
    <property type="match status" value="1"/>
</dbReference>
<evidence type="ECO:0000256" key="13">
    <source>
        <dbReference type="ARBA" id="ARBA00031194"/>
    </source>
</evidence>
<dbReference type="InterPro" id="IPR036690">
    <property type="entry name" value="Fdx_antiC-bd_sf"/>
</dbReference>
<dbReference type="FunFam" id="3.30.930.10:FF:000041">
    <property type="entry name" value="Phenylalanyl-tRNA synthetase 2, mitochondrial"/>
    <property type="match status" value="1"/>
</dbReference>
<dbReference type="InterPro" id="IPR006195">
    <property type="entry name" value="aa-tRNA-synth_II"/>
</dbReference>
<evidence type="ECO:0000256" key="1">
    <source>
        <dbReference type="ARBA" id="ARBA00004305"/>
    </source>
</evidence>
<comment type="similarity">
    <text evidence="2">Belongs to the class-II aminoacyl-tRNA synthetase family.</text>
</comment>
<keyword evidence="9" id="KW-0809">Transit peptide</keyword>
<dbReference type="PROSITE" id="PS50862">
    <property type="entry name" value="AA_TRNA_LIGASE_II"/>
    <property type="match status" value="1"/>
</dbReference>
<dbReference type="FunFam" id="3.30.70.380:FF:000002">
    <property type="entry name" value="phenylalanine--tRNA ligase, mitochondrial"/>
    <property type="match status" value="1"/>
</dbReference>
<dbReference type="PANTHER" id="PTHR11538:SF41">
    <property type="entry name" value="PHENYLALANINE--TRNA LIGASE, MITOCHONDRIAL"/>
    <property type="match status" value="1"/>
</dbReference>
<dbReference type="Pfam" id="PF03147">
    <property type="entry name" value="FDX-ACB"/>
    <property type="match status" value="1"/>
</dbReference>
<feature type="domain" description="Aminoacyl-transfer RNA synthetases class-II family profile" evidence="17">
    <location>
        <begin position="211"/>
        <end position="393"/>
    </location>
</feature>
<evidence type="ECO:0000259" key="18">
    <source>
        <dbReference type="PROSITE" id="PS51447"/>
    </source>
</evidence>
<dbReference type="SUPFAM" id="SSF54991">
    <property type="entry name" value="Anticodon-binding domain of PheRS"/>
    <property type="match status" value="1"/>
</dbReference>
<dbReference type="Pfam" id="PF01409">
    <property type="entry name" value="tRNA-synt_2d"/>
    <property type="match status" value="2"/>
</dbReference>
<dbReference type="InterPro" id="IPR002319">
    <property type="entry name" value="Phenylalanyl-tRNA_Synthase"/>
</dbReference>
<dbReference type="GO" id="GO:0005759">
    <property type="term" value="C:mitochondrial matrix"/>
    <property type="evidence" value="ECO:0007669"/>
    <property type="project" value="UniProtKB-SubCell"/>
</dbReference>
<dbReference type="GO" id="GO:0005524">
    <property type="term" value="F:ATP binding"/>
    <property type="evidence" value="ECO:0007669"/>
    <property type="project" value="UniProtKB-KW"/>
</dbReference>